<name>A0A0W8FUX3_9ZZZZ</name>
<feature type="domain" description="GP-PDE" evidence="1">
    <location>
        <begin position="1"/>
        <end position="253"/>
    </location>
</feature>
<dbReference type="PANTHER" id="PTHR46211">
    <property type="entry name" value="GLYCEROPHOSPHORYL DIESTER PHOSPHODIESTERASE"/>
    <property type="match status" value="1"/>
</dbReference>
<evidence type="ECO:0000259" key="1">
    <source>
        <dbReference type="PROSITE" id="PS51704"/>
    </source>
</evidence>
<dbReference type="GO" id="GO:0006629">
    <property type="term" value="P:lipid metabolic process"/>
    <property type="evidence" value="ECO:0007669"/>
    <property type="project" value="InterPro"/>
</dbReference>
<comment type="caution">
    <text evidence="2">The sequence shown here is derived from an EMBL/GenBank/DDBJ whole genome shotgun (WGS) entry which is preliminary data.</text>
</comment>
<accession>A0A0W8FUX3</accession>
<organism evidence="2">
    <name type="scientific">hydrocarbon metagenome</name>
    <dbReference type="NCBI Taxonomy" id="938273"/>
    <lineage>
        <taxon>unclassified sequences</taxon>
        <taxon>metagenomes</taxon>
        <taxon>ecological metagenomes</taxon>
    </lineage>
</organism>
<dbReference type="InterPro" id="IPR030395">
    <property type="entry name" value="GP_PDE_dom"/>
</dbReference>
<sequence length="259" mass="28854">MSAFEAALNAGTDACEFDVHMTLDGVLIVIHDDRVDRTTNGTGLISELTYDYLSTLDAGSWKDPKFAGEKIPTLHQTLTYFQANNMVAVLEIKVADIVDEILEMLYETKMDKRTVIISFAESAIVKIRNEKPEIPALLLLYGAEYMTGSTQSKVNHISQKADEIGTKYVGPFSFQLEKIDSVLLPGVIHNLENNIDPGELPLALDAETVAALHKKGYLIDAWTVDSEENIRDLVTSKVDFLTTNYLERAIRIKKEVQSN</sequence>
<dbReference type="Gene3D" id="3.20.20.190">
    <property type="entry name" value="Phosphatidylinositol (PI) phosphodiesterase"/>
    <property type="match status" value="1"/>
</dbReference>
<dbReference type="EC" id="3.1.4.46" evidence="2"/>
<dbReference type="PANTHER" id="PTHR46211:SF1">
    <property type="entry name" value="GLYCEROPHOSPHODIESTER PHOSPHODIESTERASE, CYTOPLASMIC"/>
    <property type="match status" value="1"/>
</dbReference>
<reference evidence="2" key="1">
    <citation type="journal article" date="2015" name="Proc. Natl. Acad. Sci. U.S.A.">
        <title>Networks of energetic and metabolic interactions define dynamics in microbial communities.</title>
        <authorList>
            <person name="Embree M."/>
            <person name="Liu J.K."/>
            <person name="Al-Bassam M.M."/>
            <person name="Zengler K."/>
        </authorList>
    </citation>
    <scope>NUCLEOTIDE SEQUENCE</scope>
</reference>
<evidence type="ECO:0000313" key="2">
    <source>
        <dbReference type="EMBL" id="KUG24720.1"/>
    </source>
</evidence>
<dbReference type="AlphaFoldDB" id="A0A0W8FUX3"/>
<dbReference type="EMBL" id="LNQE01000829">
    <property type="protein sequence ID" value="KUG24720.1"/>
    <property type="molecule type" value="Genomic_DNA"/>
</dbReference>
<dbReference type="Pfam" id="PF03009">
    <property type="entry name" value="GDPD"/>
    <property type="match status" value="1"/>
</dbReference>
<dbReference type="PROSITE" id="PS51704">
    <property type="entry name" value="GP_PDE"/>
    <property type="match status" value="1"/>
</dbReference>
<keyword evidence="2" id="KW-0378">Hydrolase</keyword>
<dbReference type="GO" id="GO:0008889">
    <property type="term" value="F:glycerophosphodiester phosphodiesterase activity"/>
    <property type="evidence" value="ECO:0007669"/>
    <property type="project" value="UniProtKB-EC"/>
</dbReference>
<protein>
    <submittedName>
        <fullName evidence="2">Glycerophosphoryl diester phosphodiesterase</fullName>
        <ecNumber evidence="2">3.1.4.46</ecNumber>
    </submittedName>
</protein>
<proteinExistence type="predicted"/>
<dbReference type="SUPFAM" id="SSF51695">
    <property type="entry name" value="PLC-like phosphodiesterases"/>
    <property type="match status" value="1"/>
</dbReference>
<gene>
    <name evidence="2" type="ORF">ASZ90_005464</name>
</gene>
<dbReference type="InterPro" id="IPR017946">
    <property type="entry name" value="PLC-like_Pdiesterase_TIM-brl"/>
</dbReference>